<dbReference type="InterPro" id="IPR050113">
    <property type="entry name" value="Ub_conjugating_enzyme"/>
</dbReference>
<proteinExistence type="predicted"/>
<dbReference type="Proteomes" id="UP000324800">
    <property type="component" value="Unassembled WGS sequence"/>
</dbReference>
<evidence type="ECO:0000259" key="1">
    <source>
        <dbReference type="PROSITE" id="PS50127"/>
    </source>
</evidence>
<dbReference type="InterPro" id="IPR016135">
    <property type="entry name" value="UBQ-conjugating_enzyme/RWD"/>
</dbReference>
<dbReference type="PANTHER" id="PTHR24067">
    <property type="entry name" value="UBIQUITIN-CONJUGATING ENZYME E2"/>
    <property type="match status" value="1"/>
</dbReference>
<dbReference type="GO" id="GO:0016874">
    <property type="term" value="F:ligase activity"/>
    <property type="evidence" value="ECO:0007669"/>
    <property type="project" value="UniProtKB-KW"/>
</dbReference>
<dbReference type="Pfam" id="PF00179">
    <property type="entry name" value="UQ_con"/>
    <property type="match status" value="1"/>
</dbReference>
<feature type="domain" description="UBC core" evidence="1">
    <location>
        <begin position="3"/>
        <end position="152"/>
    </location>
</feature>
<evidence type="ECO:0000313" key="3">
    <source>
        <dbReference type="Proteomes" id="UP000324800"/>
    </source>
</evidence>
<comment type="caution">
    <text evidence="2">The sequence shown here is derived from an EMBL/GenBank/DDBJ whole genome shotgun (WGS) entry which is preliminary data.</text>
</comment>
<dbReference type="InterPro" id="IPR000608">
    <property type="entry name" value="UBC"/>
</dbReference>
<sequence>MNPNIRRLKNEFANLKKSPYSEFTTEPIDENDMLHWQATIPGQVGTPYEGGVFHLAIDFPEKDYPFRPPKIRFVTKIFHPFVDHEGKIHIDFLKDQWSPAYSIGQVLLMIVATLSSFASTDPPANIEASQLLITDKELFDKTAREWTQQNAMEHQVQYTLGQQEEKGEVSQELEKQ</sequence>
<reference evidence="2 3" key="1">
    <citation type="submission" date="2019-03" db="EMBL/GenBank/DDBJ databases">
        <title>Single cell metagenomics reveals metabolic interactions within the superorganism composed of flagellate Streblomastix strix and complex community of Bacteroidetes bacteria on its surface.</title>
        <authorList>
            <person name="Treitli S.C."/>
            <person name="Kolisko M."/>
            <person name="Husnik F."/>
            <person name="Keeling P."/>
            <person name="Hampl V."/>
        </authorList>
    </citation>
    <scope>NUCLEOTIDE SEQUENCE [LARGE SCALE GENOMIC DNA]</scope>
    <source>
        <strain evidence="2">ST1C</strain>
    </source>
</reference>
<evidence type="ECO:0000313" key="2">
    <source>
        <dbReference type="EMBL" id="KAA6398891.1"/>
    </source>
</evidence>
<dbReference type="OrthoDB" id="7851174at2759"/>
<dbReference type="AlphaFoldDB" id="A0A5J4WVD7"/>
<name>A0A5J4WVD7_9EUKA</name>
<gene>
    <name evidence="2" type="ORF">EZS28_005583</name>
</gene>
<dbReference type="EMBL" id="SNRW01000859">
    <property type="protein sequence ID" value="KAA6398891.1"/>
    <property type="molecule type" value="Genomic_DNA"/>
</dbReference>
<keyword evidence="2" id="KW-0436">Ligase</keyword>
<protein>
    <submittedName>
        <fullName evidence="2">Putative ubiquitin-protein ligase</fullName>
    </submittedName>
</protein>
<accession>A0A5J4WVD7</accession>
<dbReference type="Gene3D" id="3.10.110.10">
    <property type="entry name" value="Ubiquitin Conjugating Enzyme"/>
    <property type="match status" value="1"/>
</dbReference>
<dbReference type="SUPFAM" id="SSF54495">
    <property type="entry name" value="UBC-like"/>
    <property type="match status" value="1"/>
</dbReference>
<dbReference type="PROSITE" id="PS50127">
    <property type="entry name" value="UBC_2"/>
    <property type="match status" value="1"/>
</dbReference>
<organism evidence="2 3">
    <name type="scientific">Streblomastix strix</name>
    <dbReference type="NCBI Taxonomy" id="222440"/>
    <lineage>
        <taxon>Eukaryota</taxon>
        <taxon>Metamonada</taxon>
        <taxon>Preaxostyla</taxon>
        <taxon>Oxymonadida</taxon>
        <taxon>Streblomastigidae</taxon>
        <taxon>Streblomastix</taxon>
    </lineage>
</organism>
<dbReference type="SMART" id="SM00212">
    <property type="entry name" value="UBCc"/>
    <property type="match status" value="1"/>
</dbReference>